<reference evidence="2 3" key="1">
    <citation type="submission" date="2024-05" db="EMBL/GenBank/DDBJ databases">
        <title>Genetic variation in Jamaican populations of the coffee berry borer (Hypothenemus hampei).</title>
        <authorList>
            <person name="Errbii M."/>
            <person name="Myrie A."/>
        </authorList>
    </citation>
    <scope>NUCLEOTIDE SEQUENCE [LARGE SCALE GENOMIC DNA]</scope>
    <source>
        <strain evidence="2">JA-Hopewell-2020-01-JO</strain>
        <tissue evidence="2">Whole body</tissue>
    </source>
</reference>
<dbReference type="PANTHER" id="PTHR12243:SF67">
    <property type="entry name" value="COREPRESSOR OF PANGOLIN, ISOFORM A-RELATED"/>
    <property type="match status" value="1"/>
</dbReference>
<protein>
    <recommendedName>
        <fullName evidence="1">MADF domain-containing protein</fullName>
    </recommendedName>
</protein>
<comment type="caution">
    <text evidence="2">The sequence shown here is derived from an EMBL/GenBank/DDBJ whole genome shotgun (WGS) entry which is preliminary data.</text>
</comment>
<feature type="domain" description="MADF" evidence="1">
    <location>
        <begin position="12"/>
        <end position="103"/>
    </location>
</feature>
<accession>A0ABD1EI71</accession>
<dbReference type="EMBL" id="JBDJPC010000007">
    <property type="protein sequence ID" value="KAL1493658.1"/>
    <property type="molecule type" value="Genomic_DNA"/>
</dbReference>
<evidence type="ECO:0000313" key="2">
    <source>
        <dbReference type="EMBL" id="KAL1493658.1"/>
    </source>
</evidence>
<name>A0ABD1EI71_HYPHA</name>
<evidence type="ECO:0000259" key="1">
    <source>
        <dbReference type="PROSITE" id="PS51029"/>
    </source>
</evidence>
<dbReference type="PROSITE" id="PS51029">
    <property type="entry name" value="MADF"/>
    <property type="match status" value="1"/>
</dbReference>
<dbReference type="Pfam" id="PF10545">
    <property type="entry name" value="MADF_DNA_bdg"/>
    <property type="match status" value="1"/>
</dbReference>
<dbReference type="PANTHER" id="PTHR12243">
    <property type="entry name" value="MADF DOMAIN TRANSCRIPTION FACTOR"/>
    <property type="match status" value="1"/>
</dbReference>
<sequence>MASGNPEFSDEFLLQRIIDYPALYKKDSPDYKSHLKKENCWQKVATAINVDVAIVKSRFKSLREKYRRELKLEEAATRSGSGSNNRKPWSLKTFFDFMMDGSQHRA</sequence>
<dbReference type="Proteomes" id="UP001566132">
    <property type="component" value="Unassembled WGS sequence"/>
</dbReference>
<dbReference type="SMART" id="SM00595">
    <property type="entry name" value="MADF"/>
    <property type="match status" value="1"/>
</dbReference>
<organism evidence="2 3">
    <name type="scientific">Hypothenemus hampei</name>
    <name type="common">Coffee berry borer</name>
    <dbReference type="NCBI Taxonomy" id="57062"/>
    <lineage>
        <taxon>Eukaryota</taxon>
        <taxon>Metazoa</taxon>
        <taxon>Ecdysozoa</taxon>
        <taxon>Arthropoda</taxon>
        <taxon>Hexapoda</taxon>
        <taxon>Insecta</taxon>
        <taxon>Pterygota</taxon>
        <taxon>Neoptera</taxon>
        <taxon>Endopterygota</taxon>
        <taxon>Coleoptera</taxon>
        <taxon>Polyphaga</taxon>
        <taxon>Cucujiformia</taxon>
        <taxon>Curculionidae</taxon>
        <taxon>Scolytinae</taxon>
        <taxon>Hypothenemus</taxon>
    </lineage>
</organism>
<keyword evidence="3" id="KW-1185">Reference proteome</keyword>
<dbReference type="InterPro" id="IPR039353">
    <property type="entry name" value="TF_Adf1"/>
</dbReference>
<gene>
    <name evidence="2" type="ORF">ABEB36_009356</name>
</gene>
<dbReference type="InterPro" id="IPR006578">
    <property type="entry name" value="MADF-dom"/>
</dbReference>
<proteinExistence type="predicted"/>
<evidence type="ECO:0000313" key="3">
    <source>
        <dbReference type="Proteomes" id="UP001566132"/>
    </source>
</evidence>
<dbReference type="AlphaFoldDB" id="A0ABD1EI71"/>